<feature type="signal peptide" evidence="1">
    <location>
        <begin position="1"/>
        <end position="21"/>
    </location>
</feature>
<protein>
    <recommendedName>
        <fullName evidence="3">Lipoprotein</fullName>
    </recommendedName>
</protein>
<gene>
    <name evidence="2" type="ORF">RJG54_08445</name>
</gene>
<evidence type="ECO:0000313" key="2">
    <source>
        <dbReference type="EMBL" id="WNL16239.1"/>
    </source>
</evidence>
<keyword evidence="1" id="KW-0732">Signal</keyword>
<dbReference type="AlphaFoldDB" id="A0AA96CWB2"/>
<feature type="chain" id="PRO_5041666002" description="Lipoprotein" evidence="1">
    <location>
        <begin position="22"/>
        <end position="104"/>
    </location>
</feature>
<evidence type="ECO:0000256" key="1">
    <source>
        <dbReference type="SAM" id="SignalP"/>
    </source>
</evidence>
<accession>A0AA96CWB2</accession>
<reference evidence="2" key="1">
    <citation type="submission" date="2023-09" db="EMBL/GenBank/DDBJ databases">
        <title>Arcobacter tbilisiensis sp. nov. isolated from chicken meat in Tbilisi, Georgia.</title>
        <authorList>
            <person name="Matthias R."/>
            <person name="Zautner A.E."/>
        </authorList>
    </citation>
    <scope>NUCLEOTIDE SEQUENCE</scope>
    <source>
        <strain evidence="2">LEO 107</strain>
    </source>
</reference>
<evidence type="ECO:0008006" key="3">
    <source>
        <dbReference type="Google" id="ProtNLM"/>
    </source>
</evidence>
<name>A0AA96CWB2_9BACT</name>
<dbReference type="PROSITE" id="PS51257">
    <property type="entry name" value="PROKAR_LIPOPROTEIN"/>
    <property type="match status" value="1"/>
</dbReference>
<organism evidence="2">
    <name type="scientific">Arcobacter sp. AZ-2023</name>
    <dbReference type="NCBI Taxonomy" id="3074453"/>
    <lineage>
        <taxon>Bacteria</taxon>
        <taxon>Pseudomonadati</taxon>
        <taxon>Campylobacterota</taxon>
        <taxon>Epsilonproteobacteria</taxon>
        <taxon>Campylobacterales</taxon>
        <taxon>Arcobacteraceae</taxon>
        <taxon>Arcobacter</taxon>
    </lineage>
</organism>
<sequence length="104" mass="12298">MKQLKKIVLNLFLLASSLALFTGCTAKEPPVVFKPQVICYEFVIHQISPKVELELYLEDEELEVLNTRADELHETIRFYETQIHKYENFCKKYQEVNNPEQTTF</sequence>
<proteinExistence type="predicted"/>
<dbReference type="EMBL" id="CP134846">
    <property type="protein sequence ID" value="WNL16239.1"/>
    <property type="molecule type" value="Genomic_DNA"/>
</dbReference>